<name>A0AAV5N0T4_9GAMM</name>
<reference evidence="1" key="1">
    <citation type="submission" date="2022-06" db="EMBL/GenBank/DDBJ databases">
        <title>Draft genome sequences of Leminorella grimontii str. JCM5902.</title>
        <authorList>
            <person name="Wakabayashi Y."/>
            <person name="Kojima K."/>
        </authorList>
    </citation>
    <scope>NUCLEOTIDE SEQUENCE</scope>
    <source>
        <strain evidence="1">JCM 5902</strain>
    </source>
</reference>
<organism evidence="1 2">
    <name type="scientific">Leminorella grimontii</name>
    <dbReference type="NCBI Taxonomy" id="82981"/>
    <lineage>
        <taxon>Bacteria</taxon>
        <taxon>Pseudomonadati</taxon>
        <taxon>Pseudomonadota</taxon>
        <taxon>Gammaproteobacteria</taxon>
        <taxon>Enterobacterales</taxon>
        <taxon>Budviciaceae</taxon>
        <taxon>Leminorella</taxon>
    </lineage>
</organism>
<keyword evidence="2" id="KW-1185">Reference proteome</keyword>
<sequence length="64" mass="7337">MKGYQYPRIPKTRKATMIWHSYNIAMSRECRAAGYAREAAIALNQAAIARLSLQYFIPDGKEPF</sequence>
<evidence type="ECO:0000313" key="2">
    <source>
        <dbReference type="Proteomes" id="UP001058124"/>
    </source>
</evidence>
<accession>A0AAV5N0T4</accession>
<protein>
    <submittedName>
        <fullName evidence="1">Uncharacterized protein</fullName>
    </submittedName>
</protein>
<gene>
    <name evidence="1" type="ORF">SOASR030_01740</name>
</gene>
<dbReference type="EMBL" id="BRLH01000001">
    <property type="protein sequence ID" value="GKX54062.1"/>
    <property type="molecule type" value="Genomic_DNA"/>
</dbReference>
<proteinExistence type="predicted"/>
<evidence type="ECO:0000313" key="1">
    <source>
        <dbReference type="EMBL" id="GKX54062.1"/>
    </source>
</evidence>
<dbReference type="AlphaFoldDB" id="A0AAV5N0T4"/>
<dbReference type="Proteomes" id="UP001058124">
    <property type="component" value="Unassembled WGS sequence"/>
</dbReference>
<comment type="caution">
    <text evidence="1">The sequence shown here is derived from an EMBL/GenBank/DDBJ whole genome shotgun (WGS) entry which is preliminary data.</text>
</comment>